<keyword evidence="2" id="KW-1133">Transmembrane helix</keyword>
<feature type="transmembrane region" description="Helical" evidence="2">
    <location>
        <begin position="95"/>
        <end position="118"/>
    </location>
</feature>
<feature type="transmembrane region" description="Helical" evidence="2">
    <location>
        <begin position="66"/>
        <end position="83"/>
    </location>
</feature>
<feature type="transmembrane region" description="Helical" evidence="2">
    <location>
        <begin position="124"/>
        <end position="143"/>
    </location>
</feature>
<protein>
    <recommendedName>
        <fullName evidence="3">Bacterial sugar transferase domain-containing protein</fullName>
    </recommendedName>
</protein>
<keyword evidence="2" id="KW-0472">Membrane</keyword>
<dbReference type="RefSeq" id="WP_133493090.1">
    <property type="nucleotide sequence ID" value="NZ_AQPF01000035.1"/>
</dbReference>
<comment type="similarity">
    <text evidence="1">Belongs to the bacterial sugar transferase family.</text>
</comment>
<evidence type="ECO:0000313" key="5">
    <source>
        <dbReference type="Proteomes" id="UP000771797"/>
    </source>
</evidence>
<organism evidence="4 5">
    <name type="scientific">Alcanivorax xiamenensis</name>
    <dbReference type="NCBI Taxonomy" id="1177156"/>
    <lineage>
        <taxon>Bacteria</taxon>
        <taxon>Pseudomonadati</taxon>
        <taxon>Pseudomonadota</taxon>
        <taxon>Gammaproteobacteria</taxon>
        <taxon>Oceanospirillales</taxon>
        <taxon>Alcanivoracaceae</taxon>
        <taxon>Alcanivorax</taxon>
    </lineage>
</organism>
<feature type="transmembrane region" description="Helical" evidence="2">
    <location>
        <begin position="255"/>
        <end position="276"/>
    </location>
</feature>
<feature type="transmembrane region" description="Helical" evidence="2">
    <location>
        <begin position="32"/>
        <end position="54"/>
    </location>
</feature>
<name>A0ABQ6Y4V4_9GAMM</name>
<dbReference type="EMBL" id="AQPF01000035">
    <property type="protein sequence ID" value="KAF0804246.1"/>
    <property type="molecule type" value="Genomic_DNA"/>
</dbReference>
<sequence>MSTSQGGIAQQLESSHRYLLEPTRHQRWYERILLNAPLWHCVSFCLVLLAPFWLAYHTWLPTDDNQVTTLFILAAAFSANLCFSRALSQYPGGYLLPYQLSVTGITLGFATLAVLALRLGYARLPLFLGFTLILLQQILAVAVKARFRYMKLAVVPGTQLLECHNDDEHFRFLYLCDADDPRRFDALVVDMDTPLSDEWVRFIARHHSRRIPVFNRRSLQEAVSGSVNLDMLNSSDFTAFQPNPLYLLGKRLMDISGTLLLAPLVVPLCLLIGIAVKLESKGPALFIQERMGVGNCPFRMLKFRSMNIDNCSDQARFADEDEHRITALGRALRRSRLDELPQLWNVLIGNMSLIGPRPEQPPFAQEFEKKVPFYSYRHIVKPGISGWAQVQQGYVAGLEETRKKVEHDFYYIKHQSFGLDVLIVLKTIRTIFTGFGAR</sequence>
<evidence type="ECO:0000259" key="3">
    <source>
        <dbReference type="Pfam" id="PF02397"/>
    </source>
</evidence>
<evidence type="ECO:0000256" key="2">
    <source>
        <dbReference type="SAM" id="Phobius"/>
    </source>
</evidence>
<dbReference type="PANTHER" id="PTHR30576">
    <property type="entry name" value="COLANIC BIOSYNTHESIS UDP-GLUCOSE LIPID CARRIER TRANSFERASE"/>
    <property type="match status" value="1"/>
</dbReference>
<dbReference type="Proteomes" id="UP000771797">
    <property type="component" value="Unassembled WGS sequence"/>
</dbReference>
<dbReference type="Pfam" id="PF02397">
    <property type="entry name" value="Bac_transf"/>
    <property type="match status" value="1"/>
</dbReference>
<evidence type="ECO:0000256" key="1">
    <source>
        <dbReference type="ARBA" id="ARBA00006464"/>
    </source>
</evidence>
<comment type="caution">
    <text evidence="4">The sequence shown here is derived from an EMBL/GenBank/DDBJ whole genome shotgun (WGS) entry which is preliminary data.</text>
</comment>
<dbReference type="InterPro" id="IPR003362">
    <property type="entry name" value="Bact_transf"/>
</dbReference>
<keyword evidence="5" id="KW-1185">Reference proteome</keyword>
<keyword evidence="2" id="KW-0812">Transmembrane</keyword>
<evidence type="ECO:0000313" key="4">
    <source>
        <dbReference type="EMBL" id="KAF0804246.1"/>
    </source>
</evidence>
<reference evidence="4 5" key="1">
    <citation type="submission" date="2012-09" db="EMBL/GenBank/DDBJ databases">
        <title>Genome Sequence of alkane-degrading Bacterium Alcanivorax sp. 6-D-6.</title>
        <authorList>
            <person name="Lai Q."/>
            <person name="Shao Z."/>
        </authorList>
    </citation>
    <scope>NUCLEOTIDE SEQUENCE [LARGE SCALE GENOMIC DNA]</scope>
    <source>
        <strain evidence="4 5">6-D-6</strain>
    </source>
</reference>
<accession>A0ABQ6Y4V4</accession>
<dbReference type="PANTHER" id="PTHR30576:SF0">
    <property type="entry name" value="UNDECAPRENYL-PHOSPHATE N-ACETYLGALACTOSAMINYL 1-PHOSPHATE TRANSFERASE-RELATED"/>
    <property type="match status" value="1"/>
</dbReference>
<gene>
    <name evidence="4" type="ORF">A6D6_03242</name>
</gene>
<feature type="domain" description="Bacterial sugar transferase" evidence="3">
    <location>
        <begin position="250"/>
        <end position="432"/>
    </location>
</feature>
<proteinExistence type="inferred from homology"/>